<gene>
    <name evidence="2" type="ORF">CHH28_17395</name>
</gene>
<name>A0A222FNQ8_9GAMM</name>
<dbReference type="RefSeq" id="WP_094061509.1">
    <property type="nucleotide sequence ID" value="NZ_CP022530.1"/>
</dbReference>
<feature type="transmembrane region" description="Helical" evidence="1">
    <location>
        <begin position="218"/>
        <end position="236"/>
    </location>
</feature>
<dbReference type="Proteomes" id="UP000202440">
    <property type="component" value="Chromosome"/>
</dbReference>
<organism evidence="2 3">
    <name type="scientific">Bacterioplanes sanyensis</name>
    <dbReference type="NCBI Taxonomy" id="1249553"/>
    <lineage>
        <taxon>Bacteria</taxon>
        <taxon>Pseudomonadati</taxon>
        <taxon>Pseudomonadota</taxon>
        <taxon>Gammaproteobacteria</taxon>
        <taxon>Oceanospirillales</taxon>
        <taxon>Oceanospirillaceae</taxon>
        <taxon>Bacterioplanes</taxon>
    </lineage>
</organism>
<dbReference type="KEGG" id="bsan:CHH28_17395"/>
<protein>
    <submittedName>
        <fullName evidence="2">Uncharacterized protein</fullName>
    </submittedName>
</protein>
<sequence>MGILISQATEENLRKLVHEIRKTPSDVEATFPKGEHRNLRKILLHMHEKTESWNRNCTISAKSEGSYLNKGISSAINGEKDALHFLKLSVYTSLIEYNIKEITPDDELIETQKQIETEVEKSTSEELRITIRNFPAKVLTNIVRSNDYRSFLNFSDLKAEADEAIDQSNKFLKETKEQLKNIESRTRVTHEKTNFIKLTEGFKSLHESKKEDLAKTKAFLIALGVLVLIPPTLGFLHTSFDIKSILDLNTEIFSRSLPLISIEIILIYFFRIVLSNHQSLKAEILQLSLRTTLCEFIQDYAKNSKDMKENDQSALEKFEAVIFSGIASNPEKIPNTFDGLDQILRIAKSIKSGG</sequence>
<keyword evidence="1" id="KW-1133">Transmembrane helix</keyword>
<accession>A0A222FNQ8</accession>
<keyword evidence="3" id="KW-1185">Reference proteome</keyword>
<evidence type="ECO:0000256" key="1">
    <source>
        <dbReference type="SAM" id="Phobius"/>
    </source>
</evidence>
<dbReference type="EMBL" id="CP022530">
    <property type="protein sequence ID" value="ASP40342.1"/>
    <property type="molecule type" value="Genomic_DNA"/>
</dbReference>
<dbReference type="OrthoDB" id="8910137at2"/>
<keyword evidence="1" id="KW-0812">Transmembrane</keyword>
<evidence type="ECO:0000313" key="3">
    <source>
        <dbReference type="Proteomes" id="UP000202440"/>
    </source>
</evidence>
<dbReference type="AlphaFoldDB" id="A0A222FNQ8"/>
<keyword evidence="1" id="KW-0472">Membrane</keyword>
<reference evidence="2 3" key="1">
    <citation type="submission" date="2017-07" db="EMBL/GenBank/DDBJ databases">
        <title>Annotated genome sequence of Bacterioplanes sanyensis isolated from Red Sea.</title>
        <authorList>
            <person name="Rehman Z.U."/>
        </authorList>
    </citation>
    <scope>NUCLEOTIDE SEQUENCE [LARGE SCALE GENOMIC DNA]</scope>
    <source>
        <strain evidence="2 3">NV9</strain>
    </source>
</reference>
<proteinExistence type="predicted"/>
<evidence type="ECO:0000313" key="2">
    <source>
        <dbReference type="EMBL" id="ASP40342.1"/>
    </source>
</evidence>
<feature type="transmembrane region" description="Helical" evidence="1">
    <location>
        <begin position="256"/>
        <end position="274"/>
    </location>
</feature>